<organism evidence="1 2">
    <name type="scientific">Pelomonas aquatica</name>
    <dbReference type="NCBI Taxonomy" id="431058"/>
    <lineage>
        <taxon>Bacteria</taxon>
        <taxon>Pseudomonadati</taxon>
        <taxon>Pseudomonadota</taxon>
        <taxon>Betaproteobacteria</taxon>
        <taxon>Burkholderiales</taxon>
        <taxon>Sphaerotilaceae</taxon>
        <taxon>Roseateles</taxon>
    </lineage>
</organism>
<dbReference type="PANTHER" id="PTHR36152">
    <property type="entry name" value="CYTOPLASMIC PROTEIN-RELATED"/>
    <property type="match status" value="1"/>
</dbReference>
<sequence>MAATVRGGRAASVPLPGCRPGMAITDPIAGSQTGEVEMSKKDMFLKLESKRGGAVKGESEDPAHPAEMVVLDFSWGMTSVVSTGFSGKETKPAQLELRITKNVDTASTGLMSVMKTNDEIKKAVLTVRKAGGKQEDYFSIVIQGGRITSLEVSSEGDHPLLTERLSLTFNKIEVQYKAQSATGAMKGASTFQDEVTPG</sequence>
<gene>
    <name evidence="1" type="ORF">EXJ73_16265</name>
</gene>
<dbReference type="InterPro" id="IPR036624">
    <property type="entry name" value="Hcp1-lik_sf"/>
</dbReference>
<accession>A0A9X4LHB3</accession>
<dbReference type="Gene3D" id="2.30.110.20">
    <property type="entry name" value="Hcp1-like"/>
    <property type="match status" value="1"/>
</dbReference>
<protein>
    <submittedName>
        <fullName evidence="1">Type VI secretion system tube protein Hcp</fullName>
    </submittedName>
</protein>
<proteinExistence type="predicted"/>
<comment type="caution">
    <text evidence="1">The sequence shown here is derived from an EMBL/GenBank/DDBJ whole genome shotgun (WGS) entry which is preliminary data.</text>
</comment>
<name>A0A9X4LHB3_9BURK</name>
<dbReference type="PANTHER" id="PTHR36152:SF1">
    <property type="entry name" value="UBIQUITIN-LIKE DOMAIN-CONTAINING PROTEIN"/>
    <property type="match status" value="1"/>
</dbReference>
<evidence type="ECO:0000313" key="1">
    <source>
        <dbReference type="EMBL" id="MDG0864016.1"/>
    </source>
</evidence>
<dbReference type="SUPFAM" id="SSF141452">
    <property type="entry name" value="Hcp1-like"/>
    <property type="match status" value="1"/>
</dbReference>
<reference evidence="1" key="1">
    <citation type="submission" date="2019-02" db="EMBL/GenBank/DDBJ databases">
        <title>Draft genome of the type strain Pelomonas aquatica CCUG 52575T.</title>
        <authorList>
            <person name="Gomila M."/>
            <person name="Lalucat J."/>
        </authorList>
    </citation>
    <scope>NUCLEOTIDE SEQUENCE</scope>
    <source>
        <strain evidence="1">CCUG 52575</strain>
    </source>
</reference>
<dbReference type="AlphaFoldDB" id="A0A9X4LHB3"/>
<keyword evidence="2" id="KW-1185">Reference proteome</keyword>
<dbReference type="EMBL" id="SGUG01000025">
    <property type="protein sequence ID" value="MDG0864016.1"/>
    <property type="molecule type" value="Genomic_DNA"/>
</dbReference>
<dbReference type="InterPro" id="IPR008514">
    <property type="entry name" value="T6SS_Hcp"/>
</dbReference>
<dbReference type="InterPro" id="IPR053165">
    <property type="entry name" value="HSI-I_assembly_Hcp1"/>
</dbReference>
<dbReference type="Proteomes" id="UP001152766">
    <property type="component" value="Unassembled WGS sequence"/>
</dbReference>
<dbReference type="Pfam" id="PF05638">
    <property type="entry name" value="T6SS_HCP"/>
    <property type="match status" value="1"/>
</dbReference>
<evidence type="ECO:0000313" key="2">
    <source>
        <dbReference type="Proteomes" id="UP001152766"/>
    </source>
</evidence>